<dbReference type="CDD" id="cd00190">
    <property type="entry name" value="Tryp_SPc"/>
    <property type="match status" value="2"/>
</dbReference>
<dbReference type="SMART" id="SM00020">
    <property type="entry name" value="Tryp_SPc"/>
    <property type="match status" value="2"/>
</dbReference>
<feature type="domain" description="Peptidase S1" evidence="9">
    <location>
        <begin position="274"/>
        <end position="498"/>
    </location>
</feature>
<dbReference type="Proteomes" id="UP000215335">
    <property type="component" value="Unassembled WGS sequence"/>
</dbReference>
<dbReference type="PRINTS" id="PR00722">
    <property type="entry name" value="CHYMOTRYPSIN"/>
</dbReference>
<comment type="similarity">
    <text evidence="2">Belongs to the peptidase S1 family.</text>
</comment>
<sequence length="513" mass="56305">MKWTIVTIFIFSSLIGSISSRRLKPRIIGGSNAKITDFPYQASLRLGGSYHFCGGSIISEKHILTAAHCVDNLFVKPPSTLASVHTGTDNSSSPGQVHKIDWIKIHPDWKQIQESSYRHDIAIIQLQDEIVFDENQQKISLPSKDIYSGMKVNLTGWGQYEHDSAESVLLQKLKTKLLTNTECQPDYKETLYEDQVCAFSRRGAGACHGDSGGPLAADGKVVGIVSWVITEKCAVGVPEVYTNVYAHREMITKLLPLICLIFLISIESMECRRIVGGSDGRIDQFPYQVSIRHYNESHCGAAIIDEWHILTAAHCVGSVLVPPFEGVTVHTGTDSILEEGHVHRIARVDAHPGYDNSPGQNNDIAVITLENPIIFDANQQKIQLPTEDIQGGEVAVVTGWGYTSADNWTIPVQLQKAQMRLLPSFECHKRLLSPITDKQVCALQREGVGSCMGDSGGPLAANGVLVGITSWGIPCGLGYPDVYTKVYAYKEFIESVLEATGVNPIIDVNLSRH</sequence>
<evidence type="ECO:0000256" key="1">
    <source>
        <dbReference type="ARBA" id="ARBA00004239"/>
    </source>
</evidence>
<dbReference type="FunFam" id="2.40.10.10:FF:000034">
    <property type="entry name" value="Eupolytin"/>
    <property type="match status" value="1"/>
</dbReference>
<dbReference type="EMBL" id="NNAY01001457">
    <property type="protein sequence ID" value="OXU23912.1"/>
    <property type="molecule type" value="Genomic_DNA"/>
</dbReference>
<dbReference type="SUPFAM" id="SSF50494">
    <property type="entry name" value="Trypsin-like serine proteases"/>
    <property type="match status" value="2"/>
</dbReference>
<evidence type="ECO:0000256" key="8">
    <source>
        <dbReference type="SAM" id="SignalP"/>
    </source>
</evidence>
<evidence type="ECO:0000313" key="10">
    <source>
        <dbReference type="EMBL" id="OXU23912.1"/>
    </source>
</evidence>
<comment type="subcellular location">
    <subcellularLocation>
        <location evidence="1">Secreted</location>
        <location evidence="1">Extracellular space</location>
    </subcellularLocation>
</comment>
<dbReference type="FunFam" id="2.40.10.10:FF:000068">
    <property type="entry name" value="transmembrane protease serine 2"/>
    <property type="match status" value="1"/>
</dbReference>
<dbReference type="PROSITE" id="PS00134">
    <property type="entry name" value="TRYPSIN_HIS"/>
    <property type="match status" value="2"/>
</dbReference>
<dbReference type="PANTHER" id="PTHR24276">
    <property type="entry name" value="POLYSERASE-RELATED"/>
    <property type="match status" value="1"/>
</dbReference>
<gene>
    <name evidence="10" type="ORF">TSAR_015809</name>
</gene>
<feature type="signal peptide" evidence="8">
    <location>
        <begin position="1"/>
        <end position="20"/>
    </location>
</feature>
<feature type="chain" id="PRO_5012601812" description="Peptidase S1 domain-containing protein" evidence="8">
    <location>
        <begin position="21"/>
        <end position="513"/>
    </location>
</feature>
<dbReference type="FunFam" id="2.40.10.10:FF:000036">
    <property type="entry name" value="Trypsin beta"/>
    <property type="match status" value="1"/>
</dbReference>
<evidence type="ECO:0000256" key="7">
    <source>
        <dbReference type="RuleBase" id="RU363034"/>
    </source>
</evidence>
<dbReference type="PROSITE" id="PS50240">
    <property type="entry name" value="TRYPSIN_DOM"/>
    <property type="match status" value="2"/>
</dbReference>
<dbReference type="InterPro" id="IPR009003">
    <property type="entry name" value="Peptidase_S1_PA"/>
</dbReference>
<accession>A0A232EZU4</accession>
<dbReference type="Gene3D" id="2.40.10.10">
    <property type="entry name" value="Trypsin-like serine proteases"/>
    <property type="match status" value="4"/>
</dbReference>
<evidence type="ECO:0000259" key="9">
    <source>
        <dbReference type="PROSITE" id="PS50240"/>
    </source>
</evidence>
<reference evidence="10 11" key="1">
    <citation type="journal article" date="2017" name="Curr. Biol.">
        <title>The Evolution of Venom by Co-option of Single-Copy Genes.</title>
        <authorList>
            <person name="Martinson E.O."/>
            <person name="Mrinalini"/>
            <person name="Kelkar Y.D."/>
            <person name="Chang C.H."/>
            <person name="Werren J.H."/>
        </authorList>
    </citation>
    <scope>NUCLEOTIDE SEQUENCE [LARGE SCALE GENOMIC DNA]</scope>
    <source>
        <strain evidence="10 11">Alberta</strain>
        <tissue evidence="10">Whole body</tissue>
    </source>
</reference>
<dbReference type="InterPro" id="IPR001314">
    <property type="entry name" value="Peptidase_S1A"/>
</dbReference>
<evidence type="ECO:0000256" key="3">
    <source>
        <dbReference type="ARBA" id="ARBA00022670"/>
    </source>
</evidence>
<keyword evidence="4 7" id="KW-0378">Hydrolase</keyword>
<organism evidence="10 11">
    <name type="scientific">Trichomalopsis sarcophagae</name>
    <dbReference type="NCBI Taxonomy" id="543379"/>
    <lineage>
        <taxon>Eukaryota</taxon>
        <taxon>Metazoa</taxon>
        <taxon>Ecdysozoa</taxon>
        <taxon>Arthropoda</taxon>
        <taxon>Hexapoda</taxon>
        <taxon>Insecta</taxon>
        <taxon>Pterygota</taxon>
        <taxon>Neoptera</taxon>
        <taxon>Endopterygota</taxon>
        <taxon>Hymenoptera</taxon>
        <taxon>Apocrita</taxon>
        <taxon>Proctotrupomorpha</taxon>
        <taxon>Chalcidoidea</taxon>
        <taxon>Pteromalidae</taxon>
        <taxon>Pteromalinae</taxon>
        <taxon>Trichomalopsis</taxon>
    </lineage>
</organism>
<keyword evidence="11" id="KW-1185">Reference proteome</keyword>
<protein>
    <recommendedName>
        <fullName evidence="9">Peptidase S1 domain-containing protein</fullName>
    </recommendedName>
</protein>
<dbReference type="PROSITE" id="PS00135">
    <property type="entry name" value="TRYPSIN_SER"/>
    <property type="match status" value="2"/>
</dbReference>
<feature type="domain" description="Peptidase S1" evidence="9">
    <location>
        <begin position="27"/>
        <end position="256"/>
    </location>
</feature>
<dbReference type="InterPro" id="IPR043504">
    <property type="entry name" value="Peptidase_S1_PA_chymotrypsin"/>
</dbReference>
<dbReference type="GO" id="GO:0004252">
    <property type="term" value="F:serine-type endopeptidase activity"/>
    <property type="evidence" value="ECO:0007669"/>
    <property type="project" value="InterPro"/>
</dbReference>
<keyword evidence="8" id="KW-0732">Signal</keyword>
<evidence type="ECO:0000256" key="2">
    <source>
        <dbReference type="ARBA" id="ARBA00007664"/>
    </source>
</evidence>
<dbReference type="GO" id="GO:0006508">
    <property type="term" value="P:proteolysis"/>
    <property type="evidence" value="ECO:0007669"/>
    <property type="project" value="UniProtKB-KW"/>
</dbReference>
<dbReference type="PANTHER" id="PTHR24276:SF96">
    <property type="entry name" value="PEPTIDASE S1 DOMAIN-CONTAINING PROTEIN"/>
    <property type="match status" value="1"/>
</dbReference>
<keyword evidence="6" id="KW-1015">Disulfide bond</keyword>
<dbReference type="OrthoDB" id="6755574at2759"/>
<proteinExistence type="inferred from homology"/>
<dbReference type="InterPro" id="IPR018114">
    <property type="entry name" value="TRYPSIN_HIS"/>
</dbReference>
<dbReference type="InterPro" id="IPR050430">
    <property type="entry name" value="Peptidase_S1"/>
</dbReference>
<dbReference type="GO" id="GO:0005576">
    <property type="term" value="C:extracellular region"/>
    <property type="evidence" value="ECO:0007669"/>
    <property type="project" value="UniProtKB-SubCell"/>
</dbReference>
<dbReference type="Pfam" id="PF00089">
    <property type="entry name" value="Trypsin"/>
    <property type="match status" value="2"/>
</dbReference>
<dbReference type="InterPro" id="IPR033116">
    <property type="entry name" value="TRYPSIN_SER"/>
</dbReference>
<name>A0A232EZU4_9HYME</name>
<comment type="caution">
    <text evidence="10">The sequence shown here is derived from an EMBL/GenBank/DDBJ whole genome shotgun (WGS) entry which is preliminary data.</text>
</comment>
<keyword evidence="3 7" id="KW-0645">Protease</keyword>
<keyword evidence="5 7" id="KW-0720">Serine protease</keyword>
<evidence type="ECO:0000256" key="4">
    <source>
        <dbReference type="ARBA" id="ARBA00022801"/>
    </source>
</evidence>
<evidence type="ECO:0000256" key="6">
    <source>
        <dbReference type="ARBA" id="ARBA00023157"/>
    </source>
</evidence>
<dbReference type="InterPro" id="IPR001254">
    <property type="entry name" value="Trypsin_dom"/>
</dbReference>
<evidence type="ECO:0000313" key="11">
    <source>
        <dbReference type="Proteomes" id="UP000215335"/>
    </source>
</evidence>
<dbReference type="AlphaFoldDB" id="A0A232EZU4"/>
<evidence type="ECO:0000256" key="5">
    <source>
        <dbReference type="ARBA" id="ARBA00022825"/>
    </source>
</evidence>